<evidence type="ECO:0000256" key="1">
    <source>
        <dbReference type="SAM" id="MobiDB-lite"/>
    </source>
</evidence>
<evidence type="ECO:0008006" key="6">
    <source>
        <dbReference type="Google" id="ProtNLM"/>
    </source>
</evidence>
<feature type="compositionally biased region" description="Basic and acidic residues" evidence="1">
    <location>
        <begin position="343"/>
        <end position="365"/>
    </location>
</feature>
<dbReference type="STRING" id="5288.A0A5C5FZK3"/>
<feature type="domain" description="Trafficking protein particle complex subunit 13 middle" evidence="3">
    <location>
        <begin position="95"/>
        <end position="233"/>
    </location>
</feature>
<dbReference type="Pfam" id="PF06159">
    <property type="entry name" value="TRAPPC13_N"/>
    <property type="match status" value="1"/>
</dbReference>
<feature type="domain" description="Trafficking protein particle complex subunit 13 N-terminal" evidence="2">
    <location>
        <begin position="22"/>
        <end position="90"/>
    </location>
</feature>
<reference evidence="4 5" key="1">
    <citation type="submission" date="2019-03" db="EMBL/GenBank/DDBJ databases">
        <title>Rhodosporidium diobovatum UCD-FST 08-225 genome sequencing, assembly, and annotation.</title>
        <authorList>
            <person name="Fakankun I.U."/>
            <person name="Fristensky B."/>
            <person name="Levin D.B."/>
        </authorList>
    </citation>
    <scope>NUCLEOTIDE SEQUENCE [LARGE SCALE GENOMIC DNA]</scope>
    <source>
        <strain evidence="4 5">UCD-FST 08-225</strain>
    </source>
</reference>
<dbReference type="PANTHER" id="PTHR13134">
    <property type="entry name" value="TRAFFICKING PROTEIN PARTICLE COMPLEX SUBUNIT 13"/>
    <property type="match status" value="1"/>
</dbReference>
<feature type="region of interest" description="Disordered" evidence="1">
    <location>
        <begin position="240"/>
        <end position="260"/>
    </location>
</feature>
<feature type="region of interest" description="Disordered" evidence="1">
    <location>
        <begin position="1"/>
        <end position="31"/>
    </location>
</feature>
<organism evidence="4 5">
    <name type="scientific">Rhodotorula diobovata</name>
    <dbReference type="NCBI Taxonomy" id="5288"/>
    <lineage>
        <taxon>Eukaryota</taxon>
        <taxon>Fungi</taxon>
        <taxon>Dikarya</taxon>
        <taxon>Basidiomycota</taxon>
        <taxon>Pucciniomycotina</taxon>
        <taxon>Microbotryomycetes</taxon>
        <taxon>Sporidiobolales</taxon>
        <taxon>Sporidiobolaceae</taxon>
        <taxon>Rhodotorula</taxon>
    </lineage>
</organism>
<comment type="caution">
    <text evidence="4">The sequence shown here is derived from an EMBL/GenBank/DDBJ whole genome shotgun (WGS) entry which is preliminary data.</text>
</comment>
<feature type="region of interest" description="Disordered" evidence="1">
    <location>
        <begin position="336"/>
        <end position="365"/>
    </location>
</feature>
<evidence type="ECO:0000259" key="2">
    <source>
        <dbReference type="Pfam" id="PF06159"/>
    </source>
</evidence>
<dbReference type="InterPro" id="IPR055427">
    <property type="entry name" value="TRAPPC13_N"/>
</dbReference>
<evidence type="ECO:0000313" key="5">
    <source>
        <dbReference type="Proteomes" id="UP000311382"/>
    </source>
</evidence>
<dbReference type="Proteomes" id="UP000311382">
    <property type="component" value="Unassembled WGS sequence"/>
</dbReference>
<evidence type="ECO:0000313" key="4">
    <source>
        <dbReference type="EMBL" id="TNY22273.1"/>
    </source>
</evidence>
<feature type="compositionally biased region" description="Pro residues" evidence="1">
    <location>
        <begin position="1"/>
        <end position="11"/>
    </location>
</feature>
<sequence length="383" mass="39477">MHTNLSPPPGGTPSRHPLASVQPPAGALPPGTSVECAVAHELKELGAHALVCTVSYGVEVPAVEAGDGGPDGAETRVVTRSFRKVYKLQVLNPLSVRTKAHSPSPWPSPTAFLSPRTAERTKVLLEVQVTNHCARGMVFERMRFDVLEGAGMELVGEREAEGDAAAGEAQLAPGGVRQFLFVLQAVPPVGEGRGTHEAEPGASQALGRLDIVWRTGSGEVGRLLSSTLGRRVPAQAPNLRGVRLPAPTPTPAHPGHATGAGPSEGVVRLGAGVVDLGWVELGACAPSADVDADADGALEGGQAHELTWRWRFVALGGGGGGGGLCRVGGVRVLLLESESEGDGGDREEGEGASRGEEGGEGRDRVARTVLELETVAEVWVDGG</sequence>
<name>A0A5C5FZK3_9BASI</name>
<dbReference type="GO" id="GO:1990072">
    <property type="term" value="C:TRAPPIII protein complex"/>
    <property type="evidence" value="ECO:0007669"/>
    <property type="project" value="TreeGrafter"/>
</dbReference>
<dbReference type="Pfam" id="PF23647">
    <property type="entry name" value="TRAPPC13_M"/>
    <property type="match status" value="1"/>
</dbReference>
<keyword evidence="5" id="KW-1185">Reference proteome</keyword>
<gene>
    <name evidence="4" type="ORF">DMC30DRAFT_156779</name>
</gene>
<evidence type="ECO:0000259" key="3">
    <source>
        <dbReference type="Pfam" id="PF23647"/>
    </source>
</evidence>
<dbReference type="InterPro" id="IPR055429">
    <property type="entry name" value="TRAPPC13_M"/>
</dbReference>
<protein>
    <recommendedName>
        <fullName evidence="6">Trafficking protein particle complex subunit 13</fullName>
    </recommendedName>
</protein>
<dbReference type="OrthoDB" id="10250284at2759"/>
<proteinExistence type="predicted"/>
<dbReference type="AlphaFoldDB" id="A0A5C5FZK3"/>
<dbReference type="PANTHER" id="PTHR13134:SF3">
    <property type="entry name" value="TRAFFICKING PROTEIN PARTICLE COMPLEX SUBUNIT 13"/>
    <property type="match status" value="1"/>
</dbReference>
<dbReference type="InterPro" id="IPR010378">
    <property type="entry name" value="TRAPPC13"/>
</dbReference>
<accession>A0A5C5FZK3</accession>
<dbReference type="EMBL" id="SOZI01000028">
    <property type="protein sequence ID" value="TNY22273.1"/>
    <property type="molecule type" value="Genomic_DNA"/>
</dbReference>